<feature type="transmembrane region" description="Helical" evidence="7">
    <location>
        <begin position="313"/>
        <end position="333"/>
    </location>
</feature>
<comment type="subcellular location">
    <subcellularLocation>
        <location evidence="1">Membrane</location>
        <topology evidence="1">Multi-pass membrane protein</topology>
    </subcellularLocation>
</comment>
<feature type="transmembrane region" description="Helical" evidence="7">
    <location>
        <begin position="179"/>
        <end position="200"/>
    </location>
</feature>
<evidence type="ECO:0000256" key="5">
    <source>
        <dbReference type="ARBA" id="ARBA00022989"/>
    </source>
</evidence>
<feature type="transmembrane region" description="Helical" evidence="7">
    <location>
        <begin position="47"/>
        <end position="68"/>
    </location>
</feature>
<organism evidence="8">
    <name type="scientific">freshwater metagenome</name>
    <dbReference type="NCBI Taxonomy" id="449393"/>
    <lineage>
        <taxon>unclassified sequences</taxon>
        <taxon>metagenomes</taxon>
        <taxon>ecological metagenomes</taxon>
    </lineage>
</organism>
<dbReference type="InterPro" id="IPR003524">
    <property type="entry name" value="PNAcMuramoyl-5peptid_Trfase"/>
</dbReference>
<feature type="transmembrane region" description="Helical" evidence="7">
    <location>
        <begin position="147"/>
        <end position="167"/>
    </location>
</feature>
<evidence type="ECO:0000256" key="1">
    <source>
        <dbReference type="ARBA" id="ARBA00004141"/>
    </source>
</evidence>
<reference evidence="8" key="1">
    <citation type="submission" date="2020-05" db="EMBL/GenBank/DDBJ databases">
        <authorList>
            <person name="Chiriac C."/>
            <person name="Salcher M."/>
            <person name="Ghai R."/>
            <person name="Kavagutti S V."/>
        </authorList>
    </citation>
    <scope>NUCLEOTIDE SEQUENCE</scope>
</reference>
<dbReference type="CDD" id="cd06852">
    <property type="entry name" value="GT_MraY"/>
    <property type="match status" value="1"/>
</dbReference>
<gene>
    <name evidence="8" type="ORF">UFOPK3046_01577</name>
    <name evidence="9" type="ORF">UFOPK4173_00330</name>
</gene>
<keyword evidence="4 7" id="KW-0812">Transmembrane</keyword>
<dbReference type="PROSITE" id="PS01347">
    <property type="entry name" value="MRAY_1"/>
    <property type="match status" value="1"/>
</dbReference>
<accession>A0A6J6Z8A7</accession>
<sequence length="343" mass="36436">MIRLLLAAGIATIISGFGTKLLILWLSKRRIGQPIHEDVPEGHLVKAGTPTMGGIAIVAGAIIGYGISNLYDGVFTWTGLLTVAAIAGAGFVGFLDDWIKVSQERNLGLSRRAKTFGLLAVAVAFAALMLLKTNVHTTISFAQWADLGWNISKVGWAMWAILIIYGATNAVNLTDGLDGLAAGSAGIVFAGYVIIGYWIFRYSGLYGINVGLDLAVVAAAMMGACAGFLWWNAAPAQIFMGDTGSLAIGMALAALALSSSTVLLLPILGLLFVIETVSVVLQVVSFKTTGRRIFRMAPIHHHFELVGWPETTVIVRFWMLTAACTALGLGLFYREFIRSGGLG</sequence>
<evidence type="ECO:0000256" key="6">
    <source>
        <dbReference type="ARBA" id="ARBA00023136"/>
    </source>
</evidence>
<feature type="transmembrane region" description="Helical" evidence="7">
    <location>
        <begin position="116"/>
        <end position="135"/>
    </location>
</feature>
<dbReference type="PANTHER" id="PTHR22926">
    <property type="entry name" value="PHOSPHO-N-ACETYLMURAMOYL-PENTAPEPTIDE-TRANSFERASE"/>
    <property type="match status" value="1"/>
</dbReference>
<dbReference type="GO" id="GO:0008963">
    <property type="term" value="F:phospho-N-acetylmuramoyl-pentapeptide-transferase activity"/>
    <property type="evidence" value="ECO:0007669"/>
    <property type="project" value="InterPro"/>
</dbReference>
<dbReference type="PROSITE" id="PS01348">
    <property type="entry name" value="MRAY_2"/>
    <property type="match status" value="1"/>
</dbReference>
<feature type="transmembrane region" description="Helical" evidence="7">
    <location>
        <begin position="74"/>
        <end position="95"/>
    </location>
</feature>
<feature type="transmembrane region" description="Helical" evidence="7">
    <location>
        <begin position="263"/>
        <end position="286"/>
    </location>
</feature>
<keyword evidence="3" id="KW-0808">Transferase</keyword>
<dbReference type="InterPro" id="IPR018480">
    <property type="entry name" value="PNAcMuramoyl-5peptid_Trfase_CS"/>
</dbReference>
<protein>
    <submittedName>
        <fullName evidence="8">Unannotated protein</fullName>
    </submittedName>
</protein>
<comment type="similarity">
    <text evidence="2">Belongs to the glycosyltransferase 4 family. MraY subfamily.</text>
</comment>
<feature type="transmembrane region" description="Helical" evidence="7">
    <location>
        <begin position="6"/>
        <end position="26"/>
    </location>
</feature>
<keyword evidence="6 7" id="KW-0472">Membrane</keyword>
<evidence type="ECO:0000256" key="4">
    <source>
        <dbReference type="ARBA" id="ARBA00022692"/>
    </source>
</evidence>
<dbReference type="EMBL" id="CAFAAQ010000173">
    <property type="protein sequence ID" value="CAB4817669.1"/>
    <property type="molecule type" value="Genomic_DNA"/>
</dbReference>
<evidence type="ECO:0000256" key="3">
    <source>
        <dbReference type="ARBA" id="ARBA00022679"/>
    </source>
</evidence>
<dbReference type="HAMAP" id="MF_00038">
    <property type="entry name" value="MraY"/>
    <property type="match status" value="1"/>
</dbReference>
<dbReference type="Pfam" id="PF00953">
    <property type="entry name" value="Glycos_transf_4"/>
    <property type="match status" value="1"/>
</dbReference>
<proteinExistence type="inferred from homology"/>
<evidence type="ECO:0000313" key="9">
    <source>
        <dbReference type="EMBL" id="CAB5027602.1"/>
    </source>
</evidence>
<dbReference type="GO" id="GO:0044038">
    <property type="term" value="P:cell wall macromolecule biosynthetic process"/>
    <property type="evidence" value="ECO:0007669"/>
    <property type="project" value="TreeGrafter"/>
</dbReference>
<name>A0A6J6Z8A7_9ZZZZ</name>
<dbReference type="GO" id="GO:0005886">
    <property type="term" value="C:plasma membrane"/>
    <property type="evidence" value="ECO:0007669"/>
    <property type="project" value="TreeGrafter"/>
</dbReference>
<dbReference type="GO" id="GO:0071555">
    <property type="term" value="P:cell wall organization"/>
    <property type="evidence" value="ECO:0007669"/>
    <property type="project" value="TreeGrafter"/>
</dbReference>
<evidence type="ECO:0000256" key="7">
    <source>
        <dbReference type="SAM" id="Phobius"/>
    </source>
</evidence>
<feature type="transmembrane region" description="Helical" evidence="7">
    <location>
        <begin position="206"/>
        <end position="231"/>
    </location>
</feature>
<dbReference type="NCBIfam" id="TIGR00445">
    <property type="entry name" value="mraY"/>
    <property type="match status" value="1"/>
</dbReference>
<evidence type="ECO:0000313" key="8">
    <source>
        <dbReference type="EMBL" id="CAB4817669.1"/>
    </source>
</evidence>
<dbReference type="AlphaFoldDB" id="A0A6J6Z8A7"/>
<dbReference type="Pfam" id="PF10555">
    <property type="entry name" value="MraY_sig1"/>
    <property type="match status" value="1"/>
</dbReference>
<dbReference type="PANTHER" id="PTHR22926:SF5">
    <property type="entry name" value="PHOSPHO-N-ACETYLMURAMOYL-PENTAPEPTIDE-TRANSFERASE HOMOLOG"/>
    <property type="match status" value="1"/>
</dbReference>
<evidence type="ECO:0000256" key="2">
    <source>
        <dbReference type="ARBA" id="ARBA00005583"/>
    </source>
</evidence>
<keyword evidence="5 7" id="KW-1133">Transmembrane helix</keyword>
<dbReference type="EMBL" id="CAFBPW010000021">
    <property type="protein sequence ID" value="CAB5027602.1"/>
    <property type="molecule type" value="Genomic_DNA"/>
</dbReference>
<dbReference type="InterPro" id="IPR000715">
    <property type="entry name" value="Glycosyl_transferase_4"/>
</dbReference>